<keyword evidence="1" id="KW-0862">Zinc</keyword>
<accession>A0ABR1K6J9</accession>
<feature type="region of interest" description="Disordered" evidence="2">
    <location>
        <begin position="1"/>
        <end position="74"/>
    </location>
</feature>
<feature type="compositionally biased region" description="Basic and acidic residues" evidence="2">
    <location>
        <begin position="193"/>
        <end position="203"/>
    </location>
</feature>
<sequence length="451" mass="50726">MNTSALRHNMDKEESETEELDSEEYEVAPWPKGVVERYPSSPNPTPNIRLWKTSGGKSNLVGSMPNEGGYGRKKELFADNPIGVPELPQDLSSDEDDIQYIPQNFRSPARSGSPISPCSAPETVRQNTSMSSTLPPYRLRSVSDATFGDSYSRSSSSKTFNYESSHPYRQQEYNPYSRESQYRYHPDNPPWHRNHDQHSFHDNDGDDAIAQQYLMTPVLSSSSSAISQDMSAKARGKQKQADVSDLPRVPSRQMSQLRLETDHHSRYTGRANSAIDRYREPDFSPVSPRDGHGSRAYREDKSIKGRATPSSVHSSLNRESGNTRPPPPGSKRMVNSDTEDDREWDPADDGGGDSSAKKRRKINRYPCPVPNCKETFTRRNDVRRHVRNAAVHRDQPDALAILGEVAGDISTRCKYCGTDLSRSDARMRHERASACGKRTTQKMKESIASRT</sequence>
<feature type="compositionally biased region" description="Basic and acidic residues" evidence="2">
    <location>
        <begin position="289"/>
        <end position="303"/>
    </location>
</feature>
<evidence type="ECO:0000256" key="1">
    <source>
        <dbReference type="PROSITE-ProRule" id="PRU00042"/>
    </source>
</evidence>
<keyword evidence="1" id="KW-0863">Zinc-finger</keyword>
<dbReference type="Gene3D" id="3.30.160.60">
    <property type="entry name" value="Classic Zinc Finger"/>
    <property type="match status" value="1"/>
</dbReference>
<dbReference type="PROSITE" id="PS50157">
    <property type="entry name" value="ZINC_FINGER_C2H2_2"/>
    <property type="match status" value="1"/>
</dbReference>
<evidence type="ECO:0000313" key="5">
    <source>
        <dbReference type="Proteomes" id="UP001498398"/>
    </source>
</evidence>
<feature type="region of interest" description="Disordered" evidence="2">
    <location>
        <begin position="426"/>
        <end position="451"/>
    </location>
</feature>
<keyword evidence="1" id="KW-0479">Metal-binding</keyword>
<evidence type="ECO:0000313" key="4">
    <source>
        <dbReference type="EMBL" id="KAK7473079.1"/>
    </source>
</evidence>
<feature type="domain" description="C2H2-type" evidence="3">
    <location>
        <begin position="365"/>
        <end position="397"/>
    </location>
</feature>
<proteinExistence type="predicted"/>
<dbReference type="InterPro" id="IPR013087">
    <property type="entry name" value="Znf_C2H2_type"/>
</dbReference>
<feature type="compositionally biased region" description="Polar residues" evidence="2">
    <location>
        <begin position="124"/>
        <end position="134"/>
    </location>
</feature>
<organism evidence="4 5">
    <name type="scientific">Marasmiellus scandens</name>
    <dbReference type="NCBI Taxonomy" id="2682957"/>
    <lineage>
        <taxon>Eukaryota</taxon>
        <taxon>Fungi</taxon>
        <taxon>Dikarya</taxon>
        <taxon>Basidiomycota</taxon>
        <taxon>Agaricomycotina</taxon>
        <taxon>Agaricomycetes</taxon>
        <taxon>Agaricomycetidae</taxon>
        <taxon>Agaricales</taxon>
        <taxon>Marasmiineae</taxon>
        <taxon>Omphalotaceae</taxon>
        <taxon>Marasmiellus</taxon>
    </lineage>
</organism>
<feature type="compositionally biased region" description="Acidic residues" evidence="2">
    <location>
        <begin position="337"/>
        <end position="351"/>
    </location>
</feature>
<feature type="compositionally biased region" description="Polar residues" evidence="2">
    <location>
        <begin position="308"/>
        <end position="323"/>
    </location>
</feature>
<evidence type="ECO:0000259" key="3">
    <source>
        <dbReference type="PROSITE" id="PS50157"/>
    </source>
</evidence>
<feature type="compositionally biased region" description="Acidic residues" evidence="2">
    <location>
        <begin position="13"/>
        <end position="26"/>
    </location>
</feature>
<dbReference type="Proteomes" id="UP001498398">
    <property type="component" value="Unassembled WGS sequence"/>
</dbReference>
<evidence type="ECO:0000256" key="2">
    <source>
        <dbReference type="SAM" id="MobiDB-lite"/>
    </source>
</evidence>
<feature type="compositionally biased region" description="Basic and acidic residues" evidence="2">
    <location>
        <begin position="442"/>
        <end position="451"/>
    </location>
</feature>
<gene>
    <name evidence="4" type="ORF">VKT23_001181</name>
</gene>
<dbReference type="EMBL" id="JBANRG010000001">
    <property type="protein sequence ID" value="KAK7473079.1"/>
    <property type="molecule type" value="Genomic_DNA"/>
</dbReference>
<comment type="caution">
    <text evidence="4">The sequence shown here is derived from an EMBL/GenBank/DDBJ whole genome shotgun (WGS) entry which is preliminary data.</text>
</comment>
<feature type="region of interest" description="Disordered" evidence="2">
    <location>
        <begin position="225"/>
        <end position="364"/>
    </location>
</feature>
<reference evidence="4 5" key="1">
    <citation type="submission" date="2024-01" db="EMBL/GenBank/DDBJ databases">
        <title>A draft genome for the cacao thread blight pathogen Marasmiellus scandens.</title>
        <authorList>
            <person name="Baruah I.K."/>
            <person name="Leung J."/>
            <person name="Bukari Y."/>
            <person name="Amoako-Attah I."/>
            <person name="Meinhardt L.W."/>
            <person name="Bailey B.A."/>
            <person name="Cohen S.P."/>
        </authorList>
    </citation>
    <scope>NUCLEOTIDE SEQUENCE [LARGE SCALE GENOMIC DNA]</scope>
    <source>
        <strain evidence="4 5">GH-19</strain>
    </source>
</reference>
<name>A0ABR1K6J9_9AGAR</name>
<feature type="compositionally biased region" description="Polar residues" evidence="2">
    <location>
        <begin position="149"/>
        <end position="179"/>
    </location>
</feature>
<feature type="region of interest" description="Disordered" evidence="2">
    <location>
        <begin position="101"/>
        <end position="205"/>
    </location>
</feature>
<protein>
    <recommendedName>
        <fullName evidence="3">C2H2-type domain-containing protein</fullName>
    </recommendedName>
</protein>
<keyword evidence="5" id="KW-1185">Reference proteome</keyword>